<evidence type="ECO:0000313" key="3">
    <source>
        <dbReference type="Proteomes" id="UP000054988"/>
    </source>
</evidence>
<accession>A0A0W0EU62</accession>
<comment type="caution">
    <text evidence="2">The sequence shown here is derived from an EMBL/GenBank/DDBJ whole genome shotgun (WGS) entry which is preliminary data.</text>
</comment>
<sequence>MIVFRGSLLDVALKQITAAVQFLFYGAYIVSFGICTHILLRKKKRYHHYHILANVILFLLVTANVILYTLGDITDLCHYDSVNPDAGDDRCWTPRIRFEDTEIETTFASSAVADAILLWRCYKVWGKQRKVIILPTILYLVGHVAELALSSSGVFGYALPRIAIAAGIIALNNLILTTLISFRIFRMSREVVAYVSPKANNKYGTIIAATLESGLLYSTFLVVFLFLWLVLELGGSDYSEKVIEEACLRIWAPIAASAFCTTRLFSVLTQAEGHYIDSYFRPRHYQ</sequence>
<keyword evidence="1" id="KW-1133">Transmembrane helix</keyword>
<feature type="transmembrane region" description="Helical" evidence="1">
    <location>
        <begin position="206"/>
        <end position="231"/>
    </location>
</feature>
<name>A0A0W0EU62_MONRR</name>
<dbReference type="EMBL" id="LATX01002531">
    <property type="protein sequence ID" value="KTB27590.1"/>
    <property type="molecule type" value="Genomic_DNA"/>
</dbReference>
<keyword evidence="1" id="KW-0472">Membrane</keyword>
<evidence type="ECO:0000256" key="1">
    <source>
        <dbReference type="SAM" id="Phobius"/>
    </source>
</evidence>
<dbReference type="Proteomes" id="UP000054988">
    <property type="component" value="Unassembled WGS sequence"/>
</dbReference>
<feature type="transmembrane region" description="Helical" evidence="1">
    <location>
        <begin position="20"/>
        <end position="40"/>
    </location>
</feature>
<feature type="transmembrane region" description="Helical" evidence="1">
    <location>
        <begin position="52"/>
        <end position="71"/>
    </location>
</feature>
<keyword evidence="1" id="KW-0812">Transmembrane</keyword>
<evidence type="ECO:0000313" key="2">
    <source>
        <dbReference type="EMBL" id="KTB27590.1"/>
    </source>
</evidence>
<feature type="transmembrane region" description="Helical" evidence="1">
    <location>
        <begin position="162"/>
        <end position="185"/>
    </location>
</feature>
<protein>
    <submittedName>
        <fullName evidence="2">Uncharacterized protein</fullName>
    </submittedName>
</protein>
<reference evidence="2 3" key="1">
    <citation type="submission" date="2015-12" db="EMBL/GenBank/DDBJ databases">
        <title>Draft genome sequence of Moniliophthora roreri, the causal agent of frosty pod rot of cacao.</title>
        <authorList>
            <person name="Aime M.C."/>
            <person name="Diaz-Valderrama J.R."/>
            <person name="Kijpornyongpan T."/>
            <person name="Phillips-Mora W."/>
        </authorList>
    </citation>
    <scope>NUCLEOTIDE SEQUENCE [LARGE SCALE GENOMIC DNA]</scope>
    <source>
        <strain evidence="2 3">MCA 2952</strain>
    </source>
</reference>
<gene>
    <name evidence="2" type="ORF">WG66_19843</name>
</gene>
<dbReference type="AlphaFoldDB" id="A0A0W0EU62"/>
<organism evidence="2 3">
    <name type="scientific">Moniliophthora roreri</name>
    <name type="common">Frosty pod rot fungus</name>
    <name type="synonym">Monilia roreri</name>
    <dbReference type="NCBI Taxonomy" id="221103"/>
    <lineage>
        <taxon>Eukaryota</taxon>
        <taxon>Fungi</taxon>
        <taxon>Dikarya</taxon>
        <taxon>Basidiomycota</taxon>
        <taxon>Agaricomycotina</taxon>
        <taxon>Agaricomycetes</taxon>
        <taxon>Agaricomycetidae</taxon>
        <taxon>Agaricales</taxon>
        <taxon>Marasmiineae</taxon>
        <taxon>Marasmiaceae</taxon>
        <taxon>Moniliophthora</taxon>
    </lineage>
</organism>
<proteinExistence type="predicted"/>